<sequence>MQLGQSVDEKIQSFAVEQESMRKEIKSLKDELEDHQFNAKKKEYSSSGVPQSNGPELQLYEIQREYSKQIHDYKFKLQKAEQDIATLEGMVTRLETQVKRYKGDAERAEGAEDELKQEKRKLQKELREALTHVEELQNQNKHLNSRLERIRQTRAALGVQ</sequence>
<organism evidence="5 6">
    <name type="scientific">Elysia marginata</name>
    <dbReference type="NCBI Taxonomy" id="1093978"/>
    <lineage>
        <taxon>Eukaryota</taxon>
        <taxon>Metazoa</taxon>
        <taxon>Spiralia</taxon>
        <taxon>Lophotrochozoa</taxon>
        <taxon>Mollusca</taxon>
        <taxon>Gastropoda</taxon>
        <taxon>Heterobranchia</taxon>
        <taxon>Euthyneura</taxon>
        <taxon>Panpulmonata</taxon>
        <taxon>Sacoglossa</taxon>
        <taxon>Placobranchoidea</taxon>
        <taxon>Plakobranchidae</taxon>
        <taxon>Elysia</taxon>
    </lineage>
</organism>
<dbReference type="Proteomes" id="UP000762676">
    <property type="component" value="Unassembled WGS sequence"/>
</dbReference>
<feature type="coiled-coil region" evidence="3">
    <location>
        <begin position="63"/>
        <end position="153"/>
    </location>
</feature>
<keyword evidence="6" id="KW-1185">Reference proteome</keyword>
<feature type="compositionally biased region" description="Basic and acidic residues" evidence="4">
    <location>
        <begin position="34"/>
        <end position="44"/>
    </location>
</feature>
<protein>
    <submittedName>
        <fullName evidence="5">Leucine-rich repeat flightless-interacting protein 2</fullName>
    </submittedName>
</protein>
<name>A0AAV4J3R0_9GAST</name>
<evidence type="ECO:0000256" key="3">
    <source>
        <dbReference type="SAM" id="Coils"/>
    </source>
</evidence>
<evidence type="ECO:0000313" key="6">
    <source>
        <dbReference type="Proteomes" id="UP000762676"/>
    </source>
</evidence>
<evidence type="ECO:0000256" key="4">
    <source>
        <dbReference type="SAM" id="MobiDB-lite"/>
    </source>
</evidence>
<accession>A0AAV4J3R0</accession>
<dbReference type="InterPro" id="IPR019139">
    <property type="entry name" value="LRRFIP1/2"/>
</dbReference>
<proteinExistence type="inferred from homology"/>
<feature type="region of interest" description="Disordered" evidence="4">
    <location>
        <begin position="34"/>
        <end position="54"/>
    </location>
</feature>
<keyword evidence="2 3" id="KW-0175">Coiled coil</keyword>
<feature type="compositionally biased region" description="Polar residues" evidence="4">
    <location>
        <begin position="45"/>
        <end position="54"/>
    </location>
</feature>
<evidence type="ECO:0000256" key="2">
    <source>
        <dbReference type="ARBA" id="ARBA00023054"/>
    </source>
</evidence>
<dbReference type="Pfam" id="PF09738">
    <property type="entry name" value="LRRFIP"/>
    <property type="match status" value="1"/>
</dbReference>
<dbReference type="GO" id="GO:0006355">
    <property type="term" value="P:regulation of DNA-templated transcription"/>
    <property type="evidence" value="ECO:0007669"/>
    <property type="project" value="InterPro"/>
</dbReference>
<dbReference type="AlphaFoldDB" id="A0AAV4J3R0"/>
<dbReference type="PANTHER" id="PTHR19212">
    <property type="entry name" value="LEUCINE RICH REPEAT IN FLII INTERACTING PROTEIN"/>
    <property type="match status" value="1"/>
</dbReference>
<dbReference type="SUPFAM" id="SSF90257">
    <property type="entry name" value="Myosin rod fragments"/>
    <property type="match status" value="1"/>
</dbReference>
<evidence type="ECO:0000256" key="1">
    <source>
        <dbReference type="ARBA" id="ARBA00008275"/>
    </source>
</evidence>
<dbReference type="Gene3D" id="1.20.5.340">
    <property type="match status" value="1"/>
</dbReference>
<dbReference type="PANTHER" id="PTHR19212:SF0">
    <property type="entry name" value="LD07988P"/>
    <property type="match status" value="1"/>
</dbReference>
<comment type="caution">
    <text evidence="5">The sequence shown here is derived from an EMBL/GenBank/DDBJ whole genome shotgun (WGS) entry which is preliminary data.</text>
</comment>
<reference evidence="5 6" key="1">
    <citation type="journal article" date="2021" name="Elife">
        <title>Chloroplast acquisition without the gene transfer in kleptoplastic sea slugs, Plakobranchus ocellatus.</title>
        <authorList>
            <person name="Maeda T."/>
            <person name="Takahashi S."/>
            <person name="Yoshida T."/>
            <person name="Shimamura S."/>
            <person name="Takaki Y."/>
            <person name="Nagai Y."/>
            <person name="Toyoda A."/>
            <person name="Suzuki Y."/>
            <person name="Arimoto A."/>
            <person name="Ishii H."/>
            <person name="Satoh N."/>
            <person name="Nishiyama T."/>
            <person name="Hasebe M."/>
            <person name="Maruyama T."/>
            <person name="Minagawa J."/>
            <person name="Obokata J."/>
            <person name="Shigenobu S."/>
        </authorList>
    </citation>
    <scope>NUCLEOTIDE SEQUENCE [LARGE SCALE GENOMIC DNA]</scope>
</reference>
<gene>
    <name evidence="5" type="ORF">ElyMa_004969600</name>
</gene>
<evidence type="ECO:0000313" key="5">
    <source>
        <dbReference type="EMBL" id="GFS16981.1"/>
    </source>
</evidence>
<dbReference type="EMBL" id="BMAT01009966">
    <property type="protein sequence ID" value="GFS16981.1"/>
    <property type="molecule type" value="Genomic_DNA"/>
</dbReference>
<comment type="similarity">
    <text evidence="1">Belongs to the LRRFIP family.</text>
</comment>